<dbReference type="PROSITE" id="PS51257">
    <property type="entry name" value="PROKAR_LIPOPROTEIN"/>
    <property type="match status" value="1"/>
</dbReference>
<proteinExistence type="predicted"/>
<keyword evidence="3" id="KW-1185">Reference proteome</keyword>
<evidence type="ECO:0000313" key="3">
    <source>
        <dbReference type="Proteomes" id="UP001190700"/>
    </source>
</evidence>
<sequence>MRPVVVSSPRAALPIAAMLLSIFASTTASAAAVSCEAGDDIQFIENGTCADSSLEKIRAYEDCKYFLDKYNISYQGFAELQDNHVFGGCGIARRSLSASGIEKDYAFLNQYENSECTDKETCMCVCPNSTKSLSSSSSLSLDEIHAQDEFDPHAFDFAPTCSAGDDIELIYPGFDCADKELEPIHEPEDCRRYIDQYNISISLYIEGASSKDYRGCNLKDGGAVFNEAPPETAMAKCQNNTQCMCKCPTSHSSTHSSSGGDPASSSACSDGGTGYDRFADGTCPSHGRSPITNVSDCQAYAIANNFAFKEVDQEQRPPFCTVSDEGATVYFNSALRLRTNCSEDHECLCNCARPLRLPALFFIPPPPLPPPPTFSPSPPFPLPPIGLPESPPPFNVTDETAINHFDIEFVGIDPYNVLRYSSVGRSFKDAYKNVLLTYLPGLTESQIAVTKVMGNLTAGSESVTVGTRMTFNSNNPAAITPAQTIAWFSTPSALARFNETLYSFGTHRGSAVTSLNMVMGEEITVMQNVDENDDSLTVLQILHANLVQNEESFAFVKDMSQFGAVVNEQALNGVGYEYLMIPSLVDSIAQLVSTVTVDGAANDPIESPETALTCGDASLDMGILTDHTLCFLSCAMQSKCVWAGFDVDSKACVGGTTVCSYDTLVNATGPQRVAIKIRDEEITHENVKLHDGAYLSAISNVYRPIITIASESSDQSASAGDRRLLEEQDTANSDRYGMCEADQSIQFIERYRCDLLDLGVVISSTKCKLAKGTSDEYFGDISDESLPYGCVRFYDTVSKKHFVALNKYIGATTCSSSHECACACPTAEEKSNAAPPLTCADTSNPAQLYPVVGNGAHVESSCGEAGFLALTEDECKKFALDVLKGEYFFSTDLDMYAYGCQVHHGIVVFHPSSDSRIACEEGRSCVCKCPPRPTYEKKGLSCLLSGTSGEDQTSVPPCTWTAVSGMNAASYQHPSTGTGNVYELTTTGVESLFSGDRLCPGVGSMKGISLAKESRSLKTASCASYLSNDLQSFFAVMVWSNIDDDSTAVCYLLSTCGGVGSPMTTYEEEFGVDEATTPRIAVLAKDSVLPPSAVDADVAESLSLAAAAMSVGNRLYADFVARASAAFSFVSSADDCLLNHHALYDSSEYAASSVCLPRRCSIWGTEPGYRSTSSFFEDTCSAENLACCANAHETAAPCSAGKKTTACMAVDMGDIQLPYNEIEYFEIVETFAVPNSEFIQKKRAQSDALKHDESAMIPTCTVKLDVYSDDSYSLEASGVKVLRAASESDTSDAMHVSRACPLLRPDPRFNELVVSAGKGDTHVSRTPESAGPLRVSLMSSLMPYSGSKVHIPVSFARTNFDNMITDTTQRGTGLLDPRRPTDVVWRAADSEE</sequence>
<accession>A0AAE0L971</accession>
<evidence type="ECO:0000256" key="1">
    <source>
        <dbReference type="SAM" id="SignalP"/>
    </source>
</evidence>
<gene>
    <name evidence="2" type="ORF">CYMTET_15521</name>
</gene>
<dbReference type="Proteomes" id="UP001190700">
    <property type="component" value="Unassembled WGS sequence"/>
</dbReference>
<protein>
    <submittedName>
        <fullName evidence="2">Uncharacterized protein</fullName>
    </submittedName>
</protein>
<feature type="chain" id="PRO_5042117868" evidence="1">
    <location>
        <begin position="33"/>
        <end position="1392"/>
    </location>
</feature>
<feature type="signal peptide" evidence="1">
    <location>
        <begin position="1"/>
        <end position="32"/>
    </location>
</feature>
<reference evidence="2 3" key="1">
    <citation type="journal article" date="2015" name="Genome Biol. Evol.">
        <title>Comparative Genomics of a Bacterivorous Green Alga Reveals Evolutionary Causalities and Consequences of Phago-Mixotrophic Mode of Nutrition.</title>
        <authorList>
            <person name="Burns J.A."/>
            <person name="Paasch A."/>
            <person name="Narechania A."/>
            <person name="Kim E."/>
        </authorList>
    </citation>
    <scope>NUCLEOTIDE SEQUENCE [LARGE SCALE GENOMIC DNA]</scope>
    <source>
        <strain evidence="2 3">PLY_AMNH</strain>
    </source>
</reference>
<evidence type="ECO:0000313" key="2">
    <source>
        <dbReference type="EMBL" id="KAK3276394.1"/>
    </source>
</evidence>
<name>A0AAE0L971_9CHLO</name>
<comment type="caution">
    <text evidence="2">The sequence shown here is derived from an EMBL/GenBank/DDBJ whole genome shotgun (WGS) entry which is preliminary data.</text>
</comment>
<keyword evidence="1" id="KW-0732">Signal</keyword>
<organism evidence="2 3">
    <name type="scientific">Cymbomonas tetramitiformis</name>
    <dbReference type="NCBI Taxonomy" id="36881"/>
    <lineage>
        <taxon>Eukaryota</taxon>
        <taxon>Viridiplantae</taxon>
        <taxon>Chlorophyta</taxon>
        <taxon>Pyramimonadophyceae</taxon>
        <taxon>Pyramimonadales</taxon>
        <taxon>Pyramimonadaceae</taxon>
        <taxon>Cymbomonas</taxon>
    </lineage>
</organism>
<dbReference type="EMBL" id="LGRX02006577">
    <property type="protein sequence ID" value="KAK3276394.1"/>
    <property type="molecule type" value="Genomic_DNA"/>
</dbReference>